<keyword evidence="1" id="KW-0880">Kelch repeat</keyword>
<comment type="caution">
    <text evidence="4">The sequence shown here is derived from an EMBL/GenBank/DDBJ whole genome shotgun (WGS) entry which is preliminary data.</text>
</comment>
<dbReference type="AlphaFoldDB" id="A0ABD3VDK1"/>
<dbReference type="PANTHER" id="PTHR24412:SF489">
    <property type="entry name" value="RING FINGER DOMAIN AND KELCH REPEAT-CONTAINING PROTEIN DDB_G0271372"/>
    <property type="match status" value="1"/>
</dbReference>
<dbReference type="InterPro" id="IPR006652">
    <property type="entry name" value="Kelch_1"/>
</dbReference>
<dbReference type="SMART" id="SM00225">
    <property type="entry name" value="BTB"/>
    <property type="match status" value="1"/>
</dbReference>
<dbReference type="Pfam" id="PF00651">
    <property type="entry name" value="BTB"/>
    <property type="match status" value="1"/>
</dbReference>
<dbReference type="InterPro" id="IPR000210">
    <property type="entry name" value="BTB/POZ_dom"/>
</dbReference>
<reference evidence="4 5" key="1">
    <citation type="submission" date="2024-11" db="EMBL/GenBank/DDBJ databases">
        <title>Chromosome-level genome assembly of the freshwater bivalve Anodonta woodiana.</title>
        <authorList>
            <person name="Chen X."/>
        </authorList>
    </citation>
    <scope>NUCLEOTIDE SEQUENCE [LARGE SCALE GENOMIC DNA]</scope>
    <source>
        <strain evidence="4">MN2024</strain>
        <tissue evidence="4">Gills</tissue>
    </source>
</reference>
<evidence type="ECO:0000256" key="2">
    <source>
        <dbReference type="ARBA" id="ARBA00022737"/>
    </source>
</evidence>
<dbReference type="InterPro" id="IPR011705">
    <property type="entry name" value="BACK"/>
</dbReference>
<proteinExistence type="predicted"/>
<dbReference type="Gene3D" id="2.120.10.80">
    <property type="entry name" value="Kelch-type beta propeller"/>
    <property type="match status" value="2"/>
</dbReference>
<keyword evidence="2" id="KW-0677">Repeat</keyword>
<dbReference type="Gene3D" id="1.25.40.420">
    <property type="match status" value="1"/>
</dbReference>
<accession>A0ABD3VDK1</accession>
<dbReference type="SMART" id="SM00612">
    <property type="entry name" value="Kelch"/>
    <property type="match status" value="5"/>
</dbReference>
<evidence type="ECO:0000313" key="5">
    <source>
        <dbReference type="Proteomes" id="UP001634394"/>
    </source>
</evidence>
<dbReference type="PANTHER" id="PTHR24412">
    <property type="entry name" value="KELCH PROTEIN"/>
    <property type="match status" value="1"/>
</dbReference>
<dbReference type="Gene3D" id="3.30.710.10">
    <property type="entry name" value="Potassium Channel Kv1.1, Chain A"/>
    <property type="match status" value="1"/>
</dbReference>
<protein>
    <recommendedName>
        <fullName evidence="3">BTB domain-containing protein</fullName>
    </recommendedName>
</protein>
<dbReference type="Pfam" id="PF01344">
    <property type="entry name" value="Kelch_1"/>
    <property type="match status" value="2"/>
</dbReference>
<feature type="domain" description="BTB" evidence="3">
    <location>
        <begin position="30"/>
        <end position="97"/>
    </location>
</feature>
<evidence type="ECO:0000256" key="1">
    <source>
        <dbReference type="ARBA" id="ARBA00022441"/>
    </source>
</evidence>
<sequence>MHNTSMDAGDSFMQMLTSGLDNMLTTGQHADVTIVVSGKVFPCHKVVLSAMSPYFQAMFTHDMRESRDGIVTIYDVDADIFESLLKFMYTGMDVVREDNAERIFRASSLLQIPCLQSRCEQYLLNQVSHENCVGIWKIAKMHNCEHLAKKSLYTIMENFPQVVSTDEFEQLDVDDLISVIEGEDLAVKSEESVCDAVVTWIKADLDSRRKHVGRLLEVLRMPLVSSDFLFHLFDDECFAEVSFRNNAFVMEAFKFHSCPAQRAHFTTKRASQRKNGSKDDVLIVIGGLLKTMPRFHTTKEVMCYSLQQKKWFYLPSLPYDPGYEFAVCSYGTDIFVSGGWLKLQGMLQYKVQKNMWKIRTNMANGRCGHVMVALTNSIFVIGGRDGKAPALTGIEEYNLQTCKWRHVGDLLIGIRSMSASAIGEKIYVFGGITDCDRDTATIQVFDTRSETLTIFGDLPFSCRLTRAVSCDDHVFIILPDGRIIKFDSTSYRKRNDSTCSEGSVFSENEDAKLQDFVSVKDLLPSDSSFPRSRESKSSVNEHAIGKVVCKIPKFNQHHFEAVQHEGLIYLAGGKSPDNIILKDMLVLNPMTAEQVDVIQMPSPRWCFGCVKITMMRDYLNNVICTDKIEAVQT</sequence>
<dbReference type="FunFam" id="1.25.40.420:FF:000001">
    <property type="entry name" value="Kelch-like family member 12"/>
    <property type="match status" value="1"/>
</dbReference>
<keyword evidence="5" id="KW-1185">Reference proteome</keyword>
<dbReference type="EMBL" id="JBJQND010000012">
    <property type="protein sequence ID" value="KAL3859126.1"/>
    <property type="molecule type" value="Genomic_DNA"/>
</dbReference>
<dbReference type="SUPFAM" id="SSF117281">
    <property type="entry name" value="Kelch motif"/>
    <property type="match status" value="2"/>
</dbReference>
<evidence type="ECO:0000313" key="4">
    <source>
        <dbReference type="EMBL" id="KAL3859126.1"/>
    </source>
</evidence>
<dbReference type="InterPro" id="IPR015915">
    <property type="entry name" value="Kelch-typ_b-propeller"/>
</dbReference>
<dbReference type="Proteomes" id="UP001634394">
    <property type="component" value="Unassembled WGS sequence"/>
</dbReference>
<dbReference type="SMART" id="SM00875">
    <property type="entry name" value="BACK"/>
    <property type="match status" value="1"/>
</dbReference>
<evidence type="ECO:0000259" key="3">
    <source>
        <dbReference type="PROSITE" id="PS50097"/>
    </source>
</evidence>
<organism evidence="4 5">
    <name type="scientific">Sinanodonta woodiana</name>
    <name type="common">Chinese pond mussel</name>
    <name type="synonym">Anodonta woodiana</name>
    <dbReference type="NCBI Taxonomy" id="1069815"/>
    <lineage>
        <taxon>Eukaryota</taxon>
        <taxon>Metazoa</taxon>
        <taxon>Spiralia</taxon>
        <taxon>Lophotrochozoa</taxon>
        <taxon>Mollusca</taxon>
        <taxon>Bivalvia</taxon>
        <taxon>Autobranchia</taxon>
        <taxon>Heteroconchia</taxon>
        <taxon>Palaeoheterodonta</taxon>
        <taxon>Unionida</taxon>
        <taxon>Unionoidea</taxon>
        <taxon>Unionidae</taxon>
        <taxon>Unioninae</taxon>
        <taxon>Sinanodonta</taxon>
    </lineage>
</organism>
<dbReference type="SUPFAM" id="SSF54695">
    <property type="entry name" value="POZ domain"/>
    <property type="match status" value="1"/>
</dbReference>
<gene>
    <name evidence="4" type="ORF">ACJMK2_009358</name>
</gene>
<dbReference type="InterPro" id="IPR011333">
    <property type="entry name" value="SKP1/BTB/POZ_sf"/>
</dbReference>
<dbReference type="PROSITE" id="PS50097">
    <property type="entry name" value="BTB"/>
    <property type="match status" value="1"/>
</dbReference>
<dbReference type="Pfam" id="PF07707">
    <property type="entry name" value="BACK"/>
    <property type="match status" value="1"/>
</dbReference>
<name>A0ABD3VDK1_SINWO</name>